<dbReference type="Proteomes" id="UP000724584">
    <property type="component" value="Unassembled WGS sequence"/>
</dbReference>
<sequence>MRNHLVSFALATAAALYLPSGANAARPCGGSNGGSFQYRLGDVRYDGPDPSKNNDLATIAASLQGSNGTPLYECVGQWPEAWAGWYQGESNIIWADCIYTGAGAGPDNTVSFAVDWDNKTMYLAHTFACSDATGSHGLATGSITLDVNCTTADDSSHCVPKTTDSGTRPNLSIATVLVPGSENTAPTCVDTSKEYQSWRVEEWQRSFKMEPGASPIDPKLSEDTGPSFTLKSSANGNTFNCSPSEGEDGAFVGNCTSSEGTSTTADFRFDPSLNMLEISEHWACEDAPSLDVVGVGYVQAACERVFNSDKFICSSAPVWIGTGVV</sequence>
<evidence type="ECO:0000313" key="2">
    <source>
        <dbReference type="Proteomes" id="UP000724584"/>
    </source>
</evidence>
<comment type="caution">
    <text evidence="1">The sequence shown here is derived from an EMBL/GenBank/DDBJ whole genome shotgun (WGS) entry which is preliminary data.</text>
</comment>
<name>A0ACB7PGN0_9PEZI</name>
<keyword evidence="2" id="KW-1185">Reference proteome</keyword>
<proteinExistence type="predicted"/>
<reference evidence="1 2" key="1">
    <citation type="journal article" date="2021" name="Nat. Commun.">
        <title>Genetic determinants of endophytism in the Arabidopsis root mycobiome.</title>
        <authorList>
            <person name="Mesny F."/>
            <person name="Miyauchi S."/>
            <person name="Thiergart T."/>
            <person name="Pickel B."/>
            <person name="Atanasova L."/>
            <person name="Karlsson M."/>
            <person name="Huettel B."/>
            <person name="Barry K.W."/>
            <person name="Haridas S."/>
            <person name="Chen C."/>
            <person name="Bauer D."/>
            <person name="Andreopoulos W."/>
            <person name="Pangilinan J."/>
            <person name="LaButti K."/>
            <person name="Riley R."/>
            <person name="Lipzen A."/>
            <person name="Clum A."/>
            <person name="Drula E."/>
            <person name="Henrissat B."/>
            <person name="Kohler A."/>
            <person name="Grigoriev I.V."/>
            <person name="Martin F.M."/>
            <person name="Hacquard S."/>
        </authorList>
    </citation>
    <scope>NUCLEOTIDE SEQUENCE [LARGE SCALE GENOMIC DNA]</scope>
    <source>
        <strain evidence="1 2">MPI-SDFR-AT-0079</strain>
    </source>
</reference>
<dbReference type="EMBL" id="JAGIZQ010000002">
    <property type="protein sequence ID" value="KAH6640200.1"/>
    <property type="molecule type" value="Genomic_DNA"/>
</dbReference>
<organism evidence="1 2">
    <name type="scientific">Chaetomium tenue</name>
    <dbReference type="NCBI Taxonomy" id="1854479"/>
    <lineage>
        <taxon>Eukaryota</taxon>
        <taxon>Fungi</taxon>
        <taxon>Dikarya</taxon>
        <taxon>Ascomycota</taxon>
        <taxon>Pezizomycotina</taxon>
        <taxon>Sordariomycetes</taxon>
        <taxon>Sordariomycetidae</taxon>
        <taxon>Sordariales</taxon>
        <taxon>Chaetomiaceae</taxon>
        <taxon>Chaetomium</taxon>
    </lineage>
</organism>
<gene>
    <name evidence="1" type="ORF">F5144DRAFT_609250</name>
</gene>
<protein>
    <submittedName>
        <fullName evidence="1">Uncharacterized protein</fullName>
    </submittedName>
</protein>
<evidence type="ECO:0000313" key="1">
    <source>
        <dbReference type="EMBL" id="KAH6640200.1"/>
    </source>
</evidence>
<accession>A0ACB7PGN0</accession>